<comment type="function">
    <text evidence="8">Initiates the restart of stalled replication forks, which reloads the replicative helicase on sites other than the origin of replication. Recognizes and binds to abandoned replication forks and remodels them to uncover a helicase loading site. Promotes assembly of the primosome at these replication forks.</text>
</comment>
<keyword evidence="12" id="KW-1185">Reference proteome</keyword>
<dbReference type="GO" id="GO:0008270">
    <property type="term" value="F:zinc ion binding"/>
    <property type="evidence" value="ECO:0007669"/>
    <property type="project" value="UniProtKB-UniRule"/>
</dbReference>
<dbReference type="GO" id="GO:0003677">
    <property type="term" value="F:DNA binding"/>
    <property type="evidence" value="ECO:0007669"/>
    <property type="project" value="UniProtKB-UniRule"/>
</dbReference>
<evidence type="ECO:0000256" key="7">
    <source>
        <dbReference type="ARBA" id="ARBA00023125"/>
    </source>
</evidence>
<feature type="domain" description="Primosomal protein N' 3' DNA-binding" evidence="10">
    <location>
        <begin position="40"/>
        <end position="138"/>
    </location>
</feature>
<evidence type="ECO:0000256" key="2">
    <source>
        <dbReference type="ARBA" id="ARBA00022705"/>
    </source>
</evidence>
<comment type="similarity">
    <text evidence="8">Belongs to the helicase family. PriA subfamily.</text>
</comment>
<dbReference type="RefSeq" id="WP_184824860.1">
    <property type="nucleotide sequence ID" value="NZ_JACHMM010000001.1"/>
</dbReference>
<dbReference type="Gene3D" id="3.40.1440.60">
    <property type="entry name" value="PriA, 3(prime) DNA-binding domain"/>
    <property type="match status" value="1"/>
</dbReference>
<dbReference type="GO" id="GO:0016787">
    <property type="term" value="F:hydrolase activity"/>
    <property type="evidence" value="ECO:0007669"/>
    <property type="project" value="UniProtKB-KW"/>
</dbReference>
<sequence length="674" mass="69814">MSASEPAEPDQLALVAAPGRRRFRTREPEPVAEERPVARVLVDVGLPHLDRPFDYLVPASMADDAVVGARVSVRFAGTDHDGFIIARGDDSDHDGKLARLRRVVSPEPVLAPEIAALARAVADRYAGTVSDVLRLAVPPRHATAEKAASPDAPVPPAKPDPGGWADHDAGAALLDALAAGGAPRAVWNPGPAADWPDLVARLVAATLSGGRGALVVVPDGRDVALVSGAMTALLGAGQHVELEADAGPSTRYKRWLAVRRGAVRAVVGTRSAAFAPVHDLGLVVVWDDGDDLHAEPRAPYPHTREVLLLRAHQAGAAAVVGGFARTAEAEQLLTTGWARAVTPPRPAVRSAAPRIHSSGDDHEQVRDAAARSARLPSLAWRTARAGLARGPVLVQVPRAGYLPGVACGRCRTPARCAACSGPLVLGQADQPPRCAWCATAYPSWRCETCGHGGLRATVVGVRRTAEELGRAFPGVPVLLSRGDAVRSTVDAEPALVVATPGAEPVASGGYTAALLLDGTALLARPSLRAAEESLRRWLRAAALVRPGTMGGEIVVVADSSAPAVQALVRWDPAGFASRELAERASLHLPPAARVAELTGAAADVDDLLMHAQLPGEAEVIGPVPVEDGGARAMIRAPRGAGTALAAALRSAAGVRSARRTGGSVRVRIDPVDFG</sequence>
<keyword evidence="5 8" id="KW-0862">Zinc</keyword>
<evidence type="ECO:0000313" key="11">
    <source>
        <dbReference type="EMBL" id="MBB5789466.1"/>
    </source>
</evidence>
<keyword evidence="3 8" id="KW-0479">Metal-binding</keyword>
<dbReference type="GO" id="GO:1990077">
    <property type="term" value="C:primosome complex"/>
    <property type="evidence" value="ECO:0007669"/>
    <property type="project" value="UniProtKB-UniRule"/>
</dbReference>
<dbReference type="GO" id="GO:0006310">
    <property type="term" value="P:DNA recombination"/>
    <property type="evidence" value="ECO:0007669"/>
    <property type="project" value="InterPro"/>
</dbReference>
<dbReference type="EMBL" id="JACHMM010000001">
    <property type="protein sequence ID" value="MBB5789466.1"/>
    <property type="molecule type" value="Genomic_DNA"/>
</dbReference>
<feature type="binding site" evidence="8">
    <location>
        <position position="410"/>
    </location>
    <ligand>
        <name>Zn(2+)</name>
        <dbReference type="ChEBI" id="CHEBI:29105"/>
        <label>1</label>
    </ligand>
</feature>
<evidence type="ECO:0000256" key="6">
    <source>
        <dbReference type="ARBA" id="ARBA00022840"/>
    </source>
</evidence>
<keyword evidence="2 8" id="KW-0235">DNA replication</keyword>
<dbReference type="Pfam" id="PF17764">
    <property type="entry name" value="PriA_3primeBD"/>
    <property type="match status" value="1"/>
</dbReference>
<dbReference type="PANTHER" id="PTHR30580:SF0">
    <property type="entry name" value="PRIMOSOMAL PROTEIN N"/>
    <property type="match status" value="1"/>
</dbReference>
<comment type="subunit">
    <text evidence="8">Component of the replication restart primosome.</text>
</comment>
<evidence type="ECO:0000256" key="9">
    <source>
        <dbReference type="SAM" id="MobiDB-lite"/>
    </source>
</evidence>
<feature type="region of interest" description="Disordered" evidence="9">
    <location>
        <begin position="1"/>
        <end position="30"/>
    </location>
</feature>
<keyword evidence="11" id="KW-0378">Hydrolase</keyword>
<accession>A0A7W9GTH0</accession>
<protein>
    <recommendedName>
        <fullName evidence="8">Probable replication restart protein PriA</fullName>
    </recommendedName>
    <alternativeName>
        <fullName evidence="8">Putative ATP-dependent DNA helicase PriA</fullName>
    </alternativeName>
</protein>
<comment type="caution">
    <text evidence="11">The sequence shown here is derived from an EMBL/GenBank/DDBJ whole genome shotgun (WGS) entry which is preliminary data.</text>
</comment>
<evidence type="ECO:0000256" key="1">
    <source>
        <dbReference type="ARBA" id="ARBA00022515"/>
    </source>
</evidence>
<feature type="binding site" evidence="8">
    <location>
        <position position="446"/>
    </location>
    <ligand>
        <name>Zn(2+)</name>
        <dbReference type="ChEBI" id="CHEBI:29105"/>
        <label>1</label>
    </ligand>
</feature>
<gene>
    <name evidence="8" type="primary">priA</name>
    <name evidence="11" type="ORF">HD601_004041</name>
</gene>
<organism evidence="11 12">
    <name type="scientific">Jiangella mangrovi</name>
    <dbReference type="NCBI Taxonomy" id="1524084"/>
    <lineage>
        <taxon>Bacteria</taxon>
        <taxon>Bacillati</taxon>
        <taxon>Actinomycetota</taxon>
        <taxon>Actinomycetes</taxon>
        <taxon>Jiangellales</taxon>
        <taxon>Jiangellaceae</taxon>
        <taxon>Jiangella</taxon>
    </lineage>
</organism>
<comment type="cofactor">
    <cofactor evidence="8">
        <name>Zn(2+)</name>
        <dbReference type="ChEBI" id="CHEBI:29105"/>
    </cofactor>
    <text evidence="8">Binds 2 zinc ions per subunit.</text>
</comment>
<feature type="binding site" evidence="8">
    <location>
        <position position="419"/>
    </location>
    <ligand>
        <name>Zn(2+)</name>
        <dbReference type="ChEBI" id="CHEBI:29105"/>
        <label>2</label>
    </ligand>
</feature>
<dbReference type="GO" id="GO:0006269">
    <property type="term" value="P:DNA replication, synthesis of primer"/>
    <property type="evidence" value="ECO:0007669"/>
    <property type="project" value="UniProtKB-KW"/>
</dbReference>
<evidence type="ECO:0000259" key="10">
    <source>
        <dbReference type="Pfam" id="PF17764"/>
    </source>
</evidence>
<feature type="binding site" evidence="8">
    <location>
        <position position="434"/>
    </location>
    <ligand>
        <name>Zn(2+)</name>
        <dbReference type="ChEBI" id="CHEBI:29105"/>
        <label>2</label>
    </ligand>
</feature>
<dbReference type="GO" id="GO:0006270">
    <property type="term" value="P:DNA replication initiation"/>
    <property type="evidence" value="ECO:0007669"/>
    <property type="project" value="TreeGrafter"/>
</dbReference>
<reference evidence="11 12" key="1">
    <citation type="submission" date="2020-08" db="EMBL/GenBank/DDBJ databases">
        <title>Sequencing the genomes of 1000 actinobacteria strains.</title>
        <authorList>
            <person name="Klenk H.-P."/>
        </authorList>
    </citation>
    <scope>NUCLEOTIDE SEQUENCE [LARGE SCALE GENOMIC DNA]</scope>
    <source>
        <strain evidence="11 12">DSM 102122</strain>
    </source>
</reference>
<keyword evidence="4 8" id="KW-0547">Nucleotide-binding</keyword>
<dbReference type="GO" id="GO:0043138">
    <property type="term" value="F:3'-5' DNA helicase activity"/>
    <property type="evidence" value="ECO:0007669"/>
    <property type="project" value="TreeGrafter"/>
</dbReference>
<dbReference type="GO" id="GO:0006302">
    <property type="term" value="P:double-strand break repair"/>
    <property type="evidence" value="ECO:0007669"/>
    <property type="project" value="InterPro"/>
</dbReference>
<feature type="binding site" evidence="8">
    <location>
        <position position="407"/>
    </location>
    <ligand>
        <name>Zn(2+)</name>
        <dbReference type="ChEBI" id="CHEBI:29105"/>
        <label>1</label>
    </ligand>
</feature>
<proteinExistence type="inferred from homology"/>
<dbReference type="InterPro" id="IPR042115">
    <property type="entry name" value="PriA_3primeBD_sf"/>
</dbReference>
<name>A0A7W9GTH0_9ACTN</name>
<evidence type="ECO:0000313" key="12">
    <source>
        <dbReference type="Proteomes" id="UP000542813"/>
    </source>
</evidence>
<evidence type="ECO:0000256" key="4">
    <source>
        <dbReference type="ARBA" id="ARBA00022741"/>
    </source>
</evidence>
<dbReference type="InterPro" id="IPR027417">
    <property type="entry name" value="P-loop_NTPase"/>
</dbReference>
<feature type="binding site" evidence="8">
    <location>
        <position position="437"/>
    </location>
    <ligand>
        <name>Zn(2+)</name>
        <dbReference type="ChEBI" id="CHEBI:29105"/>
        <label>2</label>
    </ligand>
</feature>
<evidence type="ECO:0000256" key="3">
    <source>
        <dbReference type="ARBA" id="ARBA00022723"/>
    </source>
</evidence>
<dbReference type="AlphaFoldDB" id="A0A7W9GTH0"/>
<evidence type="ECO:0000256" key="8">
    <source>
        <dbReference type="HAMAP-Rule" id="MF_00983"/>
    </source>
</evidence>
<dbReference type="HAMAP" id="MF_00983">
    <property type="entry name" value="PriA"/>
    <property type="match status" value="1"/>
</dbReference>
<dbReference type="GO" id="GO:0005524">
    <property type="term" value="F:ATP binding"/>
    <property type="evidence" value="ECO:0007669"/>
    <property type="project" value="UniProtKB-UniRule"/>
</dbReference>
<evidence type="ECO:0000256" key="5">
    <source>
        <dbReference type="ARBA" id="ARBA00022833"/>
    </source>
</evidence>
<keyword evidence="7 8" id="KW-0238">DNA-binding</keyword>
<dbReference type="Proteomes" id="UP000542813">
    <property type="component" value="Unassembled WGS sequence"/>
</dbReference>
<keyword evidence="6 8" id="KW-0067">ATP-binding</keyword>
<dbReference type="PANTHER" id="PTHR30580">
    <property type="entry name" value="PRIMOSOMAL PROTEIN N"/>
    <property type="match status" value="1"/>
</dbReference>
<feature type="binding site" evidence="8">
    <location>
        <position position="449"/>
    </location>
    <ligand>
        <name>Zn(2+)</name>
        <dbReference type="ChEBI" id="CHEBI:29105"/>
        <label>1</label>
    </ligand>
</feature>
<comment type="caution">
    <text evidence="8">As this protein does not have any detectable helicase domains, it probably does not have helicase activity.</text>
</comment>
<dbReference type="InterPro" id="IPR005259">
    <property type="entry name" value="PriA"/>
</dbReference>
<feature type="binding site" evidence="8">
    <location>
        <position position="416"/>
    </location>
    <ligand>
        <name>Zn(2+)</name>
        <dbReference type="ChEBI" id="CHEBI:29105"/>
        <label>2</label>
    </ligand>
</feature>
<dbReference type="InterPro" id="IPR041222">
    <property type="entry name" value="PriA_3primeBD"/>
</dbReference>
<dbReference type="Gene3D" id="3.40.50.300">
    <property type="entry name" value="P-loop containing nucleotide triphosphate hydrolases"/>
    <property type="match status" value="1"/>
</dbReference>
<keyword evidence="1 8" id="KW-0639">Primosome</keyword>